<sequence>MVDSPTTGMNYIGESTNGESNHRRVTSASLTIAELTRRRVDPSASRQSASRRRRVELAEIGERGSGDVKGATIELLNNVRYDLVVNFTSNAWRNVHDRTEDLLEEWTRLKLFEENTFAKGNELYMMEQIYDFTK</sequence>
<dbReference type="AlphaFoldDB" id="A0A914IDY9"/>
<dbReference type="Proteomes" id="UP000887572">
    <property type="component" value="Unplaced"/>
</dbReference>
<protein>
    <submittedName>
        <fullName evidence="3">Uncharacterized protein</fullName>
    </submittedName>
</protein>
<proteinExistence type="predicted"/>
<organism evidence="2 3">
    <name type="scientific">Globodera rostochiensis</name>
    <name type="common">Golden nematode worm</name>
    <name type="synonym">Heterodera rostochiensis</name>
    <dbReference type="NCBI Taxonomy" id="31243"/>
    <lineage>
        <taxon>Eukaryota</taxon>
        <taxon>Metazoa</taxon>
        <taxon>Ecdysozoa</taxon>
        <taxon>Nematoda</taxon>
        <taxon>Chromadorea</taxon>
        <taxon>Rhabditida</taxon>
        <taxon>Tylenchina</taxon>
        <taxon>Tylenchomorpha</taxon>
        <taxon>Tylenchoidea</taxon>
        <taxon>Heteroderidae</taxon>
        <taxon>Heteroderinae</taxon>
        <taxon>Globodera</taxon>
    </lineage>
</organism>
<evidence type="ECO:0000313" key="2">
    <source>
        <dbReference type="Proteomes" id="UP000887572"/>
    </source>
</evidence>
<evidence type="ECO:0000256" key="1">
    <source>
        <dbReference type="SAM" id="MobiDB-lite"/>
    </source>
</evidence>
<keyword evidence="2" id="KW-1185">Reference proteome</keyword>
<reference evidence="3" key="1">
    <citation type="submission" date="2022-11" db="UniProtKB">
        <authorList>
            <consortium name="WormBaseParasite"/>
        </authorList>
    </citation>
    <scope>IDENTIFICATION</scope>
</reference>
<feature type="region of interest" description="Disordered" evidence="1">
    <location>
        <begin position="1"/>
        <end position="24"/>
    </location>
</feature>
<accession>A0A914IDY9</accession>
<name>A0A914IDY9_GLORO</name>
<dbReference type="WBParaSite" id="Gr19_v10_g9008.t1">
    <property type="protein sequence ID" value="Gr19_v10_g9008.t1"/>
    <property type="gene ID" value="Gr19_v10_g9008"/>
</dbReference>
<feature type="compositionally biased region" description="Polar residues" evidence="1">
    <location>
        <begin position="1"/>
        <end position="19"/>
    </location>
</feature>
<evidence type="ECO:0000313" key="3">
    <source>
        <dbReference type="WBParaSite" id="Gr19_v10_g9008.t1"/>
    </source>
</evidence>